<feature type="domain" description="Response regulatory" evidence="4">
    <location>
        <begin position="31"/>
        <end position="148"/>
    </location>
</feature>
<evidence type="ECO:0000256" key="2">
    <source>
        <dbReference type="PROSITE-ProRule" id="PRU00169"/>
    </source>
</evidence>
<feature type="region of interest" description="Disordered" evidence="3">
    <location>
        <begin position="1"/>
        <end position="27"/>
    </location>
</feature>
<dbReference type="GO" id="GO:0000160">
    <property type="term" value="P:phosphorelay signal transduction system"/>
    <property type="evidence" value="ECO:0007669"/>
    <property type="project" value="InterPro"/>
</dbReference>
<gene>
    <name evidence="5" type="ORF">CHU93_12205</name>
</gene>
<keyword evidence="6" id="KW-1185">Reference proteome</keyword>
<evidence type="ECO:0000259" key="4">
    <source>
        <dbReference type="PROSITE" id="PS50110"/>
    </source>
</evidence>
<evidence type="ECO:0000313" key="6">
    <source>
        <dbReference type="Proteomes" id="UP000216991"/>
    </source>
</evidence>
<evidence type="ECO:0000256" key="3">
    <source>
        <dbReference type="SAM" id="MobiDB-lite"/>
    </source>
</evidence>
<keyword evidence="1" id="KW-0597">Phosphoprotein</keyword>
<dbReference type="InterPro" id="IPR011006">
    <property type="entry name" value="CheY-like_superfamily"/>
</dbReference>
<sequence length="179" mass="18967">MTARIYPVNGRSDGCSQPDEPSQTDSSERLSIMVVDPDPIVRQAIARQVAALGHDVSIFSNCNQAWEVLQAVRFDAVLVNLETPAITALELARRVSSLTPSTELIATSANIDSRSRLGSDLCRQNGFSNVVSKAVAQRTFQRSLQLALAALGRSARPADGSGSRLTAVTTPLGTEGSAS</sequence>
<organism evidence="5 6">
    <name type="scientific">Sandarakinorhabdus cyanobacteriorum</name>
    <dbReference type="NCBI Taxonomy" id="1981098"/>
    <lineage>
        <taxon>Bacteria</taxon>
        <taxon>Pseudomonadati</taxon>
        <taxon>Pseudomonadota</taxon>
        <taxon>Alphaproteobacteria</taxon>
        <taxon>Sphingomonadales</taxon>
        <taxon>Sphingosinicellaceae</taxon>
        <taxon>Sandarakinorhabdus</taxon>
    </lineage>
</organism>
<comment type="caution">
    <text evidence="5">The sequence shown here is derived from an EMBL/GenBank/DDBJ whole genome shotgun (WGS) entry which is preliminary data.</text>
</comment>
<feature type="region of interest" description="Disordered" evidence="3">
    <location>
        <begin position="155"/>
        <end position="179"/>
    </location>
</feature>
<dbReference type="EMBL" id="NOXT01000119">
    <property type="protein sequence ID" value="OYQ26152.1"/>
    <property type="molecule type" value="Genomic_DNA"/>
</dbReference>
<dbReference type="SMART" id="SM00448">
    <property type="entry name" value="REC"/>
    <property type="match status" value="1"/>
</dbReference>
<dbReference type="SUPFAM" id="SSF52172">
    <property type="entry name" value="CheY-like"/>
    <property type="match status" value="1"/>
</dbReference>
<dbReference type="Proteomes" id="UP000216991">
    <property type="component" value="Unassembled WGS sequence"/>
</dbReference>
<dbReference type="OrthoDB" id="9803176at2"/>
<comment type="caution">
    <text evidence="2">Lacks conserved residue(s) required for the propagation of feature annotation.</text>
</comment>
<dbReference type="AlphaFoldDB" id="A0A255YAB1"/>
<evidence type="ECO:0000313" key="5">
    <source>
        <dbReference type="EMBL" id="OYQ26152.1"/>
    </source>
</evidence>
<dbReference type="InterPro" id="IPR001789">
    <property type="entry name" value="Sig_transdc_resp-reg_receiver"/>
</dbReference>
<dbReference type="PANTHER" id="PTHR44591:SF3">
    <property type="entry name" value="RESPONSE REGULATORY DOMAIN-CONTAINING PROTEIN"/>
    <property type="match status" value="1"/>
</dbReference>
<dbReference type="Pfam" id="PF00072">
    <property type="entry name" value="Response_reg"/>
    <property type="match status" value="1"/>
</dbReference>
<feature type="compositionally biased region" description="Polar residues" evidence="3">
    <location>
        <begin position="163"/>
        <end position="179"/>
    </location>
</feature>
<evidence type="ECO:0000256" key="1">
    <source>
        <dbReference type="ARBA" id="ARBA00022553"/>
    </source>
</evidence>
<dbReference type="InterPro" id="IPR050595">
    <property type="entry name" value="Bact_response_regulator"/>
</dbReference>
<dbReference type="PANTHER" id="PTHR44591">
    <property type="entry name" value="STRESS RESPONSE REGULATOR PROTEIN 1"/>
    <property type="match status" value="1"/>
</dbReference>
<dbReference type="RefSeq" id="WP_094474434.1">
    <property type="nucleotide sequence ID" value="NZ_NOXT01000119.1"/>
</dbReference>
<dbReference type="Gene3D" id="3.40.50.2300">
    <property type="match status" value="1"/>
</dbReference>
<proteinExistence type="predicted"/>
<reference evidence="5 6" key="1">
    <citation type="submission" date="2017-07" db="EMBL/GenBank/DDBJ databases">
        <title>Sandarakinorhabdus cyanobacteriorum sp. nov., a novel bacterium isolated from cyanobacterial aggregates in a eutrophic lake.</title>
        <authorList>
            <person name="Cai H."/>
        </authorList>
    </citation>
    <scope>NUCLEOTIDE SEQUENCE [LARGE SCALE GENOMIC DNA]</scope>
    <source>
        <strain evidence="5 6">TH057</strain>
    </source>
</reference>
<dbReference type="PROSITE" id="PS50110">
    <property type="entry name" value="RESPONSE_REGULATORY"/>
    <property type="match status" value="1"/>
</dbReference>
<name>A0A255YAB1_9SPHN</name>
<protein>
    <recommendedName>
        <fullName evidence="4">Response regulatory domain-containing protein</fullName>
    </recommendedName>
</protein>
<accession>A0A255YAB1</accession>